<reference evidence="2" key="1">
    <citation type="journal article" date="2019" name="Int. J. Syst. Evol. Microbiol.">
        <title>The Global Catalogue of Microorganisms (GCM) 10K type strain sequencing project: providing services to taxonomists for standard genome sequencing and annotation.</title>
        <authorList>
            <consortium name="The Broad Institute Genomics Platform"/>
            <consortium name="The Broad Institute Genome Sequencing Center for Infectious Disease"/>
            <person name="Wu L."/>
            <person name="Ma J."/>
        </authorList>
    </citation>
    <scope>NUCLEOTIDE SEQUENCE [LARGE SCALE GENOMIC DNA]</scope>
    <source>
        <strain evidence="2">CGMCC 1.3240</strain>
    </source>
</reference>
<dbReference type="RefSeq" id="WP_379192559.1">
    <property type="nucleotide sequence ID" value="NZ_JBHSOW010000134.1"/>
</dbReference>
<evidence type="ECO:0000313" key="1">
    <source>
        <dbReference type="EMBL" id="MFC5653714.1"/>
    </source>
</evidence>
<gene>
    <name evidence="1" type="ORF">ACFPYJ_32290</name>
</gene>
<name>A0ABW0W9R5_9BACL</name>
<organism evidence="1 2">
    <name type="scientific">Paenibacillus solisilvae</name>
    <dbReference type="NCBI Taxonomy" id="2486751"/>
    <lineage>
        <taxon>Bacteria</taxon>
        <taxon>Bacillati</taxon>
        <taxon>Bacillota</taxon>
        <taxon>Bacilli</taxon>
        <taxon>Bacillales</taxon>
        <taxon>Paenibacillaceae</taxon>
        <taxon>Paenibacillus</taxon>
    </lineage>
</organism>
<dbReference type="Proteomes" id="UP001596047">
    <property type="component" value="Unassembled WGS sequence"/>
</dbReference>
<keyword evidence="2" id="KW-1185">Reference proteome</keyword>
<dbReference type="EMBL" id="JBHSOW010000134">
    <property type="protein sequence ID" value="MFC5653714.1"/>
    <property type="molecule type" value="Genomic_DNA"/>
</dbReference>
<comment type="caution">
    <text evidence="1">The sequence shown here is derived from an EMBL/GenBank/DDBJ whole genome shotgun (WGS) entry which is preliminary data.</text>
</comment>
<evidence type="ECO:0000313" key="2">
    <source>
        <dbReference type="Proteomes" id="UP001596047"/>
    </source>
</evidence>
<accession>A0ABW0W9R5</accession>
<protein>
    <submittedName>
        <fullName evidence="1">Uncharacterized protein</fullName>
    </submittedName>
</protein>
<sequence>MTRQFAQRSLAVALALGLIFLTGCGSNGNGGGYHFPGGIETNSEGFV</sequence>
<dbReference type="PROSITE" id="PS51257">
    <property type="entry name" value="PROKAR_LIPOPROTEIN"/>
    <property type="match status" value="1"/>
</dbReference>
<proteinExistence type="predicted"/>